<evidence type="ECO:0000256" key="2">
    <source>
        <dbReference type="ARBA" id="ARBA00022705"/>
    </source>
</evidence>
<dbReference type="Pfam" id="PF18074">
    <property type="entry name" value="PriA_C"/>
    <property type="match status" value="1"/>
</dbReference>
<keyword evidence="5 12" id="KW-0378">Hydrolase</keyword>
<evidence type="ECO:0000256" key="11">
    <source>
        <dbReference type="ARBA" id="ARBA00048988"/>
    </source>
</evidence>
<evidence type="ECO:0000256" key="7">
    <source>
        <dbReference type="ARBA" id="ARBA00022833"/>
    </source>
</evidence>
<evidence type="ECO:0000313" key="15">
    <source>
        <dbReference type="EMBL" id="GFH43348.1"/>
    </source>
</evidence>
<dbReference type="PANTHER" id="PTHR30580:SF0">
    <property type="entry name" value="PRIMOSOMAL PROTEIN N"/>
    <property type="match status" value="1"/>
</dbReference>
<comment type="subunit">
    <text evidence="12">Component of the replication restart primosome.</text>
</comment>
<dbReference type="GO" id="GO:1990077">
    <property type="term" value="C:primosome complex"/>
    <property type="evidence" value="ECO:0007669"/>
    <property type="project" value="UniProtKB-UniRule"/>
</dbReference>
<evidence type="ECO:0000256" key="4">
    <source>
        <dbReference type="ARBA" id="ARBA00022741"/>
    </source>
</evidence>
<proteinExistence type="inferred from homology"/>
<dbReference type="Pfam" id="PF00270">
    <property type="entry name" value="DEAD"/>
    <property type="match status" value="1"/>
</dbReference>
<dbReference type="NCBIfam" id="TIGR00595">
    <property type="entry name" value="priA"/>
    <property type="match status" value="1"/>
</dbReference>
<evidence type="ECO:0000256" key="5">
    <source>
        <dbReference type="ARBA" id="ARBA00022801"/>
    </source>
</evidence>
<keyword evidence="16" id="KW-1185">Reference proteome</keyword>
<keyword evidence="1 12" id="KW-0639">Primosome</keyword>
<dbReference type="InterPro" id="IPR014001">
    <property type="entry name" value="Helicase_ATP-bd"/>
</dbReference>
<dbReference type="Gene3D" id="3.40.1440.60">
    <property type="entry name" value="PriA, 3(prime) DNA-binding domain"/>
    <property type="match status" value="1"/>
</dbReference>
<evidence type="ECO:0000256" key="8">
    <source>
        <dbReference type="ARBA" id="ARBA00022840"/>
    </source>
</evidence>
<feature type="binding site" evidence="12">
    <location>
        <position position="526"/>
    </location>
    <ligand>
        <name>Zn(2+)</name>
        <dbReference type="ChEBI" id="CHEBI:29105"/>
        <label>2</label>
    </ligand>
</feature>
<dbReference type="PROSITE" id="PS51194">
    <property type="entry name" value="HELICASE_CTER"/>
    <property type="match status" value="1"/>
</dbReference>
<dbReference type="RefSeq" id="WP_172209784.1">
    <property type="nucleotide sequence ID" value="NZ_BLLI01000080.1"/>
</dbReference>
<dbReference type="NCBIfam" id="NF004066">
    <property type="entry name" value="PRK05580.1-3"/>
    <property type="match status" value="1"/>
</dbReference>
<evidence type="ECO:0000256" key="1">
    <source>
        <dbReference type="ARBA" id="ARBA00022515"/>
    </source>
</evidence>
<dbReference type="Pfam" id="PF18319">
    <property type="entry name" value="Zn_ribbon_PriA"/>
    <property type="match status" value="1"/>
</dbReference>
<sequence length="793" mass="89503">MYPKIAKIIVDVPTMQTDKPFSYAIPDELVALIQIGMRVHVPFGKGNRLMQGFVVGFDAGKTDVSELKSISEVLDFEPVLNHEQLKLADEMRKTVFSYKISILKAMLPNLLNSSYDKVLTTTDVTVAAQYFGNSTEIHFSSLDENEQAVMMKLHREGKISVKYVAHAKESIKTKKVVTLTDVTALKALTIPLRAKKRLEMQAFLQDCAEEKTWDYSELVKKFSREVVKFFLMKAILNLTEVEVSRSQDYFSNITADEQKVLNAEQMSAYQAIINSAEKPFLLEGVTGSGKTEVYLQVIAHTIAQGKTAIMLVPEISLTPLMTSRFIARFGENVAIMHSGLSDGEKYDEWRKIAAGKAQVVVGARSAIFAPLENIGAIIIDEEHETSYKQDSNPRYHARDIAIWRAKYHGAALVLGSATPSLETRARAQQNVYQLLHLTQRANAKAQIPQVEILDMRQHLSDKSASFSQVLLDKISEKIAKNEQVVLMLNRRGYSSFVMCRDCGFVPECPNCDISLTLHMDTKTLNCHYCGHTENIPYACPNCQSQKIRYYGSGTQKVEEELSELLPTVRILRMDVDTTKKKGAHGRILNSFGAGEADILLGTQMIAKGLDFPNVTLVGVINADTALNLPDFRSSERTFQLLTQVAGRAGRADKVGEVLIQTFNPNHYAIKLAQTHDYESFYQTEMDFRRKLGYPPYYYTVQIVISHKNEDEAVKKSYEIMTILRRNLTEKAQILGPIPKPIARTHNLYHYQLLIKYRFEANLTQALNAVLDLTQVRENRELRLAIDNEPQNFM</sequence>
<dbReference type="AlphaFoldDB" id="A0A6A0BG63"/>
<evidence type="ECO:0000256" key="10">
    <source>
        <dbReference type="ARBA" id="ARBA00023235"/>
    </source>
</evidence>
<feature type="binding site" evidence="12">
    <location>
        <position position="539"/>
    </location>
    <ligand>
        <name>Zn(2+)</name>
        <dbReference type="ChEBI" id="CHEBI:29105"/>
        <label>1</label>
    </ligand>
</feature>
<feature type="binding site" evidence="12">
    <location>
        <position position="529"/>
    </location>
    <ligand>
        <name>Zn(2+)</name>
        <dbReference type="ChEBI" id="CHEBI:29105"/>
        <label>2</label>
    </ligand>
</feature>
<feature type="binding site" evidence="12">
    <location>
        <position position="511"/>
    </location>
    <ligand>
        <name>Zn(2+)</name>
        <dbReference type="ChEBI" id="CHEBI:29105"/>
        <label>2</label>
    </ligand>
</feature>
<keyword evidence="3 12" id="KW-0479">Metal-binding</keyword>
<gene>
    <name evidence="12 15" type="primary">priA</name>
    <name evidence="15" type="ORF">Hs30E_18990</name>
</gene>
<keyword evidence="4 12" id="KW-0547">Nucleotide-binding</keyword>
<dbReference type="CDD" id="cd17929">
    <property type="entry name" value="DEXHc_priA"/>
    <property type="match status" value="1"/>
</dbReference>
<dbReference type="GO" id="GO:0016787">
    <property type="term" value="F:hydrolase activity"/>
    <property type="evidence" value="ECO:0007669"/>
    <property type="project" value="UniProtKB-KW"/>
</dbReference>
<keyword evidence="9 12" id="KW-0238">DNA-binding</keyword>
<evidence type="ECO:0000256" key="9">
    <source>
        <dbReference type="ARBA" id="ARBA00023125"/>
    </source>
</evidence>
<comment type="similarity">
    <text evidence="12">Belongs to the helicase family. PriA subfamily.</text>
</comment>
<comment type="cofactor">
    <cofactor evidence="12">
        <name>Zn(2+)</name>
        <dbReference type="ChEBI" id="CHEBI:29105"/>
    </cofactor>
    <text evidence="12">Binds 2 zinc ions per subunit.</text>
</comment>
<dbReference type="InterPro" id="IPR041222">
    <property type="entry name" value="PriA_3primeBD"/>
</dbReference>
<dbReference type="GO" id="GO:0003677">
    <property type="term" value="F:DNA binding"/>
    <property type="evidence" value="ECO:0007669"/>
    <property type="project" value="UniProtKB-UniRule"/>
</dbReference>
<dbReference type="GO" id="GO:0006302">
    <property type="term" value="P:double-strand break repair"/>
    <property type="evidence" value="ECO:0007669"/>
    <property type="project" value="InterPro"/>
</dbReference>
<keyword evidence="2 12" id="KW-0235">DNA replication</keyword>
<dbReference type="SMART" id="SM00487">
    <property type="entry name" value="DEXDc"/>
    <property type="match status" value="1"/>
</dbReference>
<dbReference type="GO" id="GO:0043138">
    <property type="term" value="F:3'-5' DNA helicase activity"/>
    <property type="evidence" value="ECO:0007669"/>
    <property type="project" value="UniProtKB-EC"/>
</dbReference>
<dbReference type="Pfam" id="PF00271">
    <property type="entry name" value="Helicase_C"/>
    <property type="match status" value="1"/>
</dbReference>
<feature type="binding site" evidence="12">
    <location>
        <position position="499"/>
    </location>
    <ligand>
        <name>Zn(2+)</name>
        <dbReference type="ChEBI" id="CHEBI:29105"/>
        <label>1</label>
    </ligand>
</feature>
<evidence type="ECO:0000259" key="14">
    <source>
        <dbReference type="PROSITE" id="PS51194"/>
    </source>
</evidence>
<name>A0A6A0BG63_9LACT</name>
<keyword evidence="7 12" id="KW-0862">Zinc</keyword>
<dbReference type="SMART" id="SM00490">
    <property type="entry name" value="HELICc"/>
    <property type="match status" value="1"/>
</dbReference>
<dbReference type="Pfam" id="PF17764">
    <property type="entry name" value="PriA_3primeBD"/>
    <property type="match status" value="1"/>
</dbReference>
<dbReference type="PANTHER" id="PTHR30580">
    <property type="entry name" value="PRIMOSOMAL PROTEIN N"/>
    <property type="match status" value="1"/>
</dbReference>
<dbReference type="InterPro" id="IPR041236">
    <property type="entry name" value="PriA_C"/>
</dbReference>
<feature type="binding site" evidence="12">
    <location>
        <position position="542"/>
    </location>
    <ligand>
        <name>Zn(2+)</name>
        <dbReference type="ChEBI" id="CHEBI:29105"/>
        <label>1</label>
    </ligand>
</feature>
<dbReference type="Proteomes" id="UP000480303">
    <property type="component" value="Unassembled WGS sequence"/>
</dbReference>
<feature type="binding site" evidence="12">
    <location>
        <position position="502"/>
    </location>
    <ligand>
        <name>Zn(2+)</name>
        <dbReference type="ChEBI" id="CHEBI:29105"/>
        <label>1</label>
    </ligand>
</feature>
<keyword evidence="8 12" id="KW-0067">ATP-binding</keyword>
<dbReference type="InterPro" id="IPR011545">
    <property type="entry name" value="DEAD/DEAH_box_helicase_dom"/>
</dbReference>
<dbReference type="CDD" id="cd18804">
    <property type="entry name" value="SF2_C_priA"/>
    <property type="match status" value="1"/>
</dbReference>
<dbReference type="GO" id="GO:0006310">
    <property type="term" value="P:DNA recombination"/>
    <property type="evidence" value="ECO:0007669"/>
    <property type="project" value="InterPro"/>
</dbReference>
<evidence type="ECO:0000313" key="16">
    <source>
        <dbReference type="Proteomes" id="UP000480303"/>
    </source>
</evidence>
<reference evidence="15 16" key="1">
    <citation type="submission" date="2020-02" db="EMBL/GenBank/DDBJ databases">
        <title>Draft genome sequence of Lactococcus sp. Hs30E4-3.</title>
        <authorList>
            <person name="Noda S."/>
            <person name="Yuki M."/>
            <person name="Ohkuma M."/>
        </authorList>
    </citation>
    <scope>NUCLEOTIDE SEQUENCE [LARGE SCALE GENOMIC DNA]</scope>
    <source>
        <strain evidence="15 16">Hs30E4-3</strain>
    </source>
</reference>
<dbReference type="HAMAP" id="MF_00983">
    <property type="entry name" value="PriA"/>
    <property type="match status" value="1"/>
</dbReference>
<organism evidence="15 16">
    <name type="scientific">Pseudolactococcus hodotermopsidis</name>
    <dbReference type="NCBI Taxonomy" id="2709157"/>
    <lineage>
        <taxon>Bacteria</taxon>
        <taxon>Bacillati</taxon>
        <taxon>Bacillota</taxon>
        <taxon>Bacilli</taxon>
        <taxon>Lactobacillales</taxon>
        <taxon>Streptococcaceae</taxon>
        <taxon>Pseudolactococcus</taxon>
    </lineage>
</organism>
<feature type="domain" description="Helicase ATP-binding" evidence="13">
    <location>
        <begin position="271"/>
        <end position="437"/>
    </location>
</feature>
<dbReference type="InterPro" id="IPR042115">
    <property type="entry name" value="PriA_3primeBD_sf"/>
</dbReference>
<dbReference type="InterPro" id="IPR040498">
    <property type="entry name" value="PriA_CRR"/>
</dbReference>
<accession>A0A6A0BG63</accession>
<dbReference type="GO" id="GO:0006269">
    <property type="term" value="P:DNA replication, synthesis of primer"/>
    <property type="evidence" value="ECO:0007669"/>
    <property type="project" value="UniProtKB-KW"/>
</dbReference>
<dbReference type="GO" id="GO:0006270">
    <property type="term" value="P:DNA replication initiation"/>
    <property type="evidence" value="ECO:0007669"/>
    <property type="project" value="TreeGrafter"/>
</dbReference>
<dbReference type="InterPro" id="IPR001650">
    <property type="entry name" value="Helicase_C-like"/>
</dbReference>
<feature type="binding site" evidence="12">
    <location>
        <position position="508"/>
    </location>
    <ligand>
        <name>Zn(2+)</name>
        <dbReference type="ChEBI" id="CHEBI:29105"/>
        <label>2</label>
    </ligand>
</feature>
<dbReference type="Gene3D" id="3.40.50.300">
    <property type="entry name" value="P-loop containing nucleotide triphosphate hydrolases"/>
    <property type="match status" value="2"/>
</dbReference>
<keyword evidence="10 12" id="KW-0413">Isomerase</keyword>
<comment type="catalytic activity">
    <reaction evidence="11 12">
        <text>ATP + H2O = ADP + phosphate + H(+)</text>
        <dbReference type="Rhea" id="RHEA:13065"/>
        <dbReference type="ChEBI" id="CHEBI:15377"/>
        <dbReference type="ChEBI" id="CHEBI:15378"/>
        <dbReference type="ChEBI" id="CHEBI:30616"/>
        <dbReference type="ChEBI" id="CHEBI:43474"/>
        <dbReference type="ChEBI" id="CHEBI:456216"/>
        <dbReference type="EC" id="5.6.2.4"/>
    </reaction>
</comment>
<dbReference type="InterPro" id="IPR005259">
    <property type="entry name" value="PriA"/>
</dbReference>
<dbReference type="SUPFAM" id="SSF52540">
    <property type="entry name" value="P-loop containing nucleoside triphosphate hydrolases"/>
    <property type="match status" value="2"/>
</dbReference>
<feature type="domain" description="Helicase C-terminal" evidence="14">
    <location>
        <begin position="534"/>
        <end position="704"/>
    </location>
</feature>
<dbReference type="NCBIfam" id="NF004068">
    <property type="entry name" value="PRK05580.1-5"/>
    <property type="match status" value="1"/>
</dbReference>
<keyword evidence="6 12" id="KW-0347">Helicase</keyword>
<evidence type="ECO:0000256" key="12">
    <source>
        <dbReference type="HAMAP-Rule" id="MF_00983"/>
    </source>
</evidence>
<dbReference type="GO" id="GO:0008270">
    <property type="term" value="F:zinc ion binding"/>
    <property type="evidence" value="ECO:0007669"/>
    <property type="project" value="UniProtKB-UniRule"/>
</dbReference>
<dbReference type="PROSITE" id="PS51192">
    <property type="entry name" value="HELICASE_ATP_BIND_1"/>
    <property type="match status" value="1"/>
</dbReference>
<dbReference type="FunFam" id="3.40.1440.60:FF:000001">
    <property type="entry name" value="Primosomal protein N"/>
    <property type="match status" value="1"/>
</dbReference>
<dbReference type="EC" id="5.6.2.4" evidence="12"/>
<protein>
    <recommendedName>
        <fullName evidence="12">Replication restart protein PriA</fullName>
    </recommendedName>
    <alternativeName>
        <fullName evidence="12">ATP-dependent DNA helicase PriA</fullName>
        <ecNumber evidence="12">5.6.2.4</ecNumber>
    </alternativeName>
    <alternativeName>
        <fullName evidence="12">DNA 3'-5' helicase PriA</fullName>
    </alternativeName>
</protein>
<dbReference type="FunFam" id="3.40.50.300:FF:000489">
    <property type="entry name" value="Primosome assembly protein PriA"/>
    <property type="match status" value="1"/>
</dbReference>
<comment type="catalytic activity">
    <reaction evidence="12">
        <text>Couples ATP hydrolysis with the unwinding of duplex DNA by translocating in the 3'-5' direction.</text>
        <dbReference type="EC" id="5.6.2.4"/>
    </reaction>
</comment>
<dbReference type="GO" id="GO:0005524">
    <property type="term" value="F:ATP binding"/>
    <property type="evidence" value="ECO:0007669"/>
    <property type="project" value="UniProtKB-UniRule"/>
</dbReference>
<evidence type="ECO:0000256" key="6">
    <source>
        <dbReference type="ARBA" id="ARBA00022806"/>
    </source>
</evidence>
<comment type="caution">
    <text evidence="15">The sequence shown here is derived from an EMBL/GenBank/DDBJ whole genome shotgun (WGS) entry which is preliminary data.</text>
</comment>
<dbReference type="InterPro" id="IPR027417">
    <property type="entry name" value="P-loop_NTPase"/>
</dbReference>
<evidence type="ECO:0000256" key="3">
    <source>
        <dbReference type="ARBA" id="ARBA00022723"/>
    </source>
</evidence>
<evidence type="ECO:0000259" key="13">
    <source>
        <dbReference type="PROSITE" id="PS51192"/>
    </source>
</evidence>
<comment type="function">
    <text evidence="12">Initiates the restart of stalled replication forks, which reloads the replicative helicase on sites other than the origin of replication. Recognizes and binds to abandoned replication forks and remodels them to uncover a helicase loading site. Promotes assembly of the primosome at these replication forks.</text>
</comment>
<dbReference type="EMBL" id="BLLI01000080">
    <property type="protein sequence ID" value="GFH43348.1"/>
    <property type="molecule type" value="Genomic_DNA"/>
</dbReference>